<dbReference type="GO" id="GO:0061817">
    <property type="term" value="P:endoplasmic reticulum-plasma membrane tethering"/>
    <property type="evidence" value="ECO:0007669"/>
    <property type="project" value="TreeGrafter"/>
</dbReference>
<keyword evidence="3" id="KW-1133">Transmembrane helix</keyword>
<evidence type="ECO:0000313" key="5">
    <source>
        <dbReference type="EMBL" id="KAJ6709971.1"/>
    </source>
</evidence>
<organism evidence="5 6">
    <name type="scientific">Salix koriyanagi</name>
    <dbReference type="NCBI Taxonomy" id="2511006"/>
    <lineage>
        <taxon>Eukaryota</taxon>
        <taxon>Viridiplantae</taxon>
        <taxon>Streptophyta</taxon>
        <taxon>Embryophyta</taxon>
        <taxon>Tracheophyta</taxon>
        <taxon>Spermatophyta</taxon>
        <taxon>Magnoliopsida</taxon>
        <taxon>eudicotyledons</taxon>
        <taxon>Gunneridae</taxon>
        <taxon>Pentapetalae</taxon>
        <taxon>rosids</taxon>
        <taxon>fabids</taxon>
        <taxon>Malpighiales</taxon>
        <taxon>Salicaceae</taxon>
        <taxon>Saliceae</taxon>
        <taxon>Salix</taxon>
    </lineage>
</organism>
<dbReference type="GO" id="GO:0005886">
    <property type="term" value="C:plasma membrane"/>
    <property type="evidence" value="ECO:0007669"/>
    <property type="project" value="TreeGrafter"/>
</dbReference>
<sequence length="178" mass="19745">MPGSTRSVTVTMQAQKESPPDMQSKDKFLLQSVVAPDGTTTKEITSEMFNKEGEKAVEEFKLRVVYIPANPPSPVPEESDEGSSPPRPSVLENGNQDSSLLDAVSRTLEEPEEKSFETWSLISRLTEEKTSALQQNLKLQHELELMRKQISKKYAGGVSLLVVFLVGLFGILVGYIFK</sequence>
<feature type="region of interest" description="Disordered" evidence="2">
    <location>
        <begin position="1"/>
        <end position="27"/>
    </location>
</feature>
<dbReference type="AlphaFoldDB" id="A0A9Q0TE62"/>
<protein>
    <submittedName>
        <fullName evidence="5">VESICLE-ASSOCIATED PROTEIN 1-3</fullName>
    </submittedName>
</protein>
<dbReference type="GO" id="GO:0005789">
    <property type="term" value="C:endoplasmic reticulum membrane"/>
    <property type="evidence" value="ECO:0007669"/>
    <property type="project" value="InterPro"/>
</dbReference>
<accession>A0A9Q0TE62</accession>
<dbReference type="GO" id="GO:0090158">
    <property type="term" value="P:endoplasmic reticulum membrane organization"/>
    <property type="evidence" value="ECO:0007669"/>
    <property type="project" value="TreeGrafter"/>
</dbReference>
<feature type="region of interest" description="Disordered" evidence="2">
    <location>
        <begin position="68"/>
        <end position="102"/>
    </location>
</feature>
<feature type="compositionally biased region" description="Polar residues" evidence="2">
    <location>
        <begin position="1"/>
        <end position="16"/>
    </location>
</feature>
<dbReference type="EMBL" id="JAPFFM010000015">
    <property type="protein sequence ID" value="KAJ6709971.1"/>
    <property type="molecule type" value="Genomic_DNA"/>
</dbReference>
<dbReference type="InterPro" id="IPR008962">
    <property type="entry name" value="PapD-like_sf"/>
</dbReference>
<comment type="similarity">
    <text evidence="1">Belongs to the VAMP-associated protein (VAP) (TC 9.B.17) family.</text>
</comment>
<dbReference type="PROSITE" id="PS50202">
    <property type="entry name" value="MSP"/>
    <property type="match status" value="1"/>
</dbReference>
<proteinExistence type="inferred from homology"/>
<dbReference type="SUPFAM" id="SSF49354">
    <property type="entry name" value="PapD-like"/>
    <property type="match status" value="1"/>
</dbReference>
<evidence type="ECO:0000256" key="3">
    <source>
        <dbReference type="SAM" id="Phobius"/>
    </source>
</evidence>
<reference evidence="5" key="1">
    <citation type="submission" date="2022-11" db="EMBL/GenBank/DDBJ databases">
        <authorList>
            <person name="Hyden B.L."/>
            <person name="Feng K."/>
            <person name="Yates T."/>
            <person name="Jawdy S."/>
            <person name="Smart L.B."/>
            <person name="Muchero W."/>
        </authorList>
    </citation>
    <scope>NUCLEOTIDE SEQUENCE</scope>
    <source>
        <tissue evidence="5">Shoot tip</tissue>
    </source>
</reference>
<keyword evidence="6" id="KW-1185">Reference proteome</keyword>
<dbReference type="InterPro" id="IPR016763">
    <property type="entry name" value="VAP"/>
</dbReference>
<dbReference type="Pfam" id="PF00635">
    <property type="entry name" value="Motile_Sperm"/>
    <property type="match status" value="1"/>
</dbReference>
<evidence type="ECO:0000256" key="2">
    <source>
        <dbReference type="SAM" id="MobiDB-lite"/>
    </source>
</evidence>
<feature type="domain" description="MSP" evidence="4">
    <location>
        <begin position="1"/>
        <end position="67"/>
    </location>
</feature>
<gene>
    <name evidence="5" type="ORF">OIU74_010971</name>
</gene>
<comment type="caution">
    <text evidence="5">The sequence shown here is derived from an EMBL/GenBank/DDBJ whole genome shotgun (WGS) entry which is preliminary data.</text>
</comment>
<evidence type="ECO:0000256" key="1">
    <source>
        <dbReference type="ARBA" id="ARBA00008932"/>
    </source>
</evidence>
<dbReference type="InterPro" id="IPR013783">
    <property type="entry name" value="Ig-like_fold"/>
</dbReference>
<dbReference type="PANTHER" id="PTHR10809:SF160">
    <property type="entry name" value="VESICLE-ASSOCIATED PROTEIN 1-3"/>
    <property type="match status" value="1"/>
</dbReference>
<name>A0A9Q0TE62_9ROSI</name>
<dbReference type="PANTHER" id="PTHR10809">
    <property type="entry name" value="VESICLE-ASSOCIATED MEMBRANE PROTEIN-ASSOCIATED PROTEIN"/>
    <property type="match status" value="1"/>
</dbReference>
<reference evidence="5" key="2">
    <citation type="journal article" date="2023" name="Int. J. Mol. Sci.">
        <title>De Novo Assembly and Annotation of 11 Diverse Shrub Willow (Salix) Genomes Reveals Novel Gene Organization in Sex-Linked Regions.</title>
        <authorList>
            <person name="Hyden B."/>
            <person name="Feng K."/>
            <person name="Yates T.B."/>
            <person name="Jawdy S."/>
            <person name="Cereghino C."/>
            <person name="Smart L.B."/>
            <person name="Muchero W."/>
        </authorList>
    </citation>
    <scope>NUCLEOTIDE SEQUENCE</scope>
    <source>
        <tissue evidence="5">Shoot tip</tissue>
    </source>
</reference>
<feature type="transmembrane region" description="Helical" evidence="3">
    <location>
        <begin position="154"/>
        <end position="177"/>
    </location>
</feature>
<evidence type="ECO:0000259" key="4">
    <source>
        <dbReference type="PROSITE" id="PS50202"/>
    </source>
</evidence>
<evidence type="ECO:0000313" key="6">
    <source>
        <dbReference type="Proteomes" id="UP001151752"/>
    </source>
</evidence>
<dbReference type="InterPro" id="IPR000535">
    <property type="entry name" value="MSP_dom"/>
</dbReference>
<dbReference type="Proteomes" id="UP001151752">
    <property type="component" value="Chromosome 2"/>
</dbReference>
<dbReference type="Gene3D" id="2.60.40.10">
    <property type="entry name" value="Immunoglobulins"/>
    <property type="match status" value="1"/>
</dbReference>
<keyword evidence="3" id="KW-0472">Membrane</keyword>
<keyword evidence="3" id="KW-0812">Transmembrane</keyword>